<accession>A0AAE0HG38</accession>
<dbReference type="AlphaFoldDB" id="A0AAE0HG38"/>
<evidence type="ECO:0000256" key="1">
    <source>
        <dbReference type="SAM" id="MobiDB-lite"/>
    </source>
</evidence>
<dbReference type="Proteomes" id="UP001278766">
    <property type="component" value="Unassembled WGS sequence"/>
</dbReference>
<keyword evidence="3" id="KW-1185">Reference proteome</keyword>
<dbReference type="RefSeq" id="XP_062659471.1">
    <property type="nucleotide sequence ID" value="XM_062798578.1"/>
</dbReference>
<feature type="region of interest" description="Disordered" evidence="1">
    <location>
        <begin position="1"/>
        <end position="34"/>
    </location>
</feature>
<dbReference type="GeneID" id="87835526"/>
<protein>
    <submittedName>
        <fullName evidence="2">Uncharacterized protein</fullName>
    </submittedName>
</protein>
<name>A0AAE0HG38_9PEZI</name>
<proteinExistence type="predicted"/>
<sequence>MVPSRSHLGSRYGAFPTSQEQPKGSFLNSQPRASAQNLNRHTLEQIEAGTLNSAQSPVARTWLPFSPSIESALFSPTCRVLDSRSKQPSTRSLTQLSHSLWRLQLLATLPASRCVARSLRSSTAIANFISAGIRIRDLGRRFFEFRIFCRVILFAGIPSFRHQILPRAPDLPESSRQYMRLIVAVCALIRPLVAAEGNRIVRRTWSLQKAASRFGQPAHRLSSSCADMADQHAPCRISRLLLRLDLLVFELKIGRSLRLEDFRTICSY</sequence>
<reference evidence="2" key="1">
    <citation type="journal article" date="2023" name="Mol. Phylogenet. Evol.">
        <title>Genome-scale phylogeny and comparative genomics of the fungal order Sordariales.</title>
        <authorList>
            <person name="Hensen N."/>
            <person name="Bonometti L."/>
            <person name="Westerberg I."/>
            <person name="Brannstrom I.O."/>
            <person name="Guillou S."/>
            <person name="Cros-Aarteil S."/>
            <person name="Calhoun S."/>
            <person name="Haridas S."/>
            <person name="Kuo A."/>
            <person name="Mondo S."/>
            <person name="Pangilinan J."/>
            <person name="Riley R."/>
            <person name="LaButti K."/>
            <person name="Andreopoulos B."/>
            <person name="Lipzen A."/>
            <person name="Chen C."/>
            <person name="Yan M."/>
            <person name="Daum C."/>
            <person name="Ng V."/>
            <person name="Clum A."/>
            <person name="Steindorff A."/>
            <person name="Ohm R.A."/>
            <person name="Martin F."/>
            <person name="Silar P."/>
            <person name="Natvig D.O."/>
            <person name="Lalanne C."/>
            <person name="Gautier V."/>
            <person name="Ament-Velasquez S.L."/>
            <person name="Kruys A."/>
            <person name="Hutchinson M.I."/>
            <person name="Powell A.J."/>
            <person name="Barry K."/>
            <person name="Miller A.N."/>
            <person name="Grigoriev I.V."/>
            <person name="Debuchy R."/>
            <person name="Gladieux P."/>
            <person name="Hiltunen Thoren M."/>
            <person name="Johannesson H."/>
        </authorList>
    </citation>
    <scope>NUCLEOTIDE SEQUENCE</scope>
    <source>
        <strain evidence="2">CBS 168.71</strain>
    </source>
</reference>
<feature type="compositionally biased region" description="Polar residues" evidence="1">
    <location>
        <begin position="16"/>
        <end position="34"/>
    </location>
</feature>
<dbReference type="EMBL" id="JAUEPN010000004">
    <property type="protein sequence ID" value="KAK3295957.1"/>
    <property type="molecule type" value="Genomic_DNA"/>
</dbReference>
<reference evidence="2" key="2">
    <citation type="submission" date="2023-06" db="EMBL/GenBank/DDBJ databases">
        <authorList>
            <consortium name="Lawrence Berkeley National Laboratory"/>
            <person name="Haridas S."/>
            <person name="Hensen N."/>
            <person name="Bonometti L."/>
            <person name="Westerberg I."/>
            <person name="Brannstrom I.O."/>
            <person name="Guillou S."/>
            <person name="Cros-Aarteil S."/>
            <person name="Calhoun S."/>
            <person name="Kuo A."/>
            <person name="Mondo S."/>
            <person name="Pangilinan J."/>
            <person name="Riley R."/>
            <person name="Labutti K."/>
            <person name="Andreopoulos B."/>
            <person name="Lipzen A."/>
            <person name="Chen C."/>
            <person name="Yanf M."/>
            <person name="Daum C."/>
            <person name="Ng V."/>
            <person name="Clum A."/>
            <person name="Steindorff A."/>
            <person name="Ohm R."/>
            <person name="Martin F."/>
            <person name="Silar P."/>
            <person name="Natvig D."/>
            <person name="Lalanne C."/>
            <person name="Gautier V."/>
            <person name="Ament-Velasquez S.L."/>
            <person name="Kruys A."/>
            <person name="Hutchinson M.I."/>
            <person name="Powell A.J."/>
            <person name="Barry K."/>
            <person name="Miller A.N."/>
            <person name="Grigoriev I.V."/>
            <person name="Debuchy R."/>
            <person name="Gladieux P."/>
            <person name="Thoren M.H."/>
            <person name="Johannesson H."/>
        </authorList>
    </citation>
    <scope>NUCLEOTIDE SEQUENCE</scope>
    <source>
        <strain evidence="2">CBS 168.71</strain>
    </source>
</reference>
<organism evidence="2 3">
    <name type="scientific">Chaetomium fimeti</name>
    <dbReference type="NCBI Taxonomy" id="1854472"/>
    <lineage>
        <taxon>Eukaryota</taxon>
        <taxon>Fungi</taxon>
        <taxon>Dikarya</taxon>
        <taxon>Ascomycota</taxon>
        <taxon>Pezizomycotina</taxon>
        <taxon>Sordariomycetes</taxon>
        <taxon>Sordariomycetidae</taxon>
        <taxon>Sordariales</taxon>
        <taxon>Chaetomiaceae</taxon>
        <taxon>Chaetomium</taxon>
    </lineage>
</organism>
<gene>
    <name evidence="2" type="ORF">B0H64DRAFT_159780</name>
</gene>
<comment type="caution">
    <text evidence="2">The sequence shown here is derived from an EMBL/GenBank/DDBJ whole genome shotgun (WGS) entry which is preliminary data.</text>
</comment>
<evidence type="ECO:0000313" key="3">
    <source>
        <dbReference type="Proteomes" id="UP001278766"/>
    </source>
</evidence>
<evidence type="ECO:0000313" key="2">
    <source>
        <dbReference type="EMBL" id="KAK3295957.1"/>
    </source>
</evidence>